<reference evidence="4 5" key="1">
    <citation type="submission" date="2018-02" db="EMBL/GenBank/DDBJ databases">
        <title>Comparative genomes isolates from brazilian mangrove.</title>
        <authorList>
            <person name="Araujo J.E."/>
            <person name="Taketani R.G."/>
            <person name="Silva M.C.P."/>
            <person name="Loureco M.V."/>
            <person name="Andreote F.D."/>
        </authorList>
    </citation>
    <scope>NUCLEOTIDE SEQUENCE [LARGE SCALE GENOMIC DNA]</scope>
    <source>
        <strain evidence="4 5">Hex-1 MGV</strain>
    </source>
</reference>
<gene>
    <name evidence="4" type="primary">egtD</name>
    <name evidence="4" type="ORF">C5Y83_22155</name>
</gene>
<dbReference type="GO" id="GO:0032259">
    <property type="term" value="P:methylation"/>
    <property type="evidence" value="ECO:0007669"/>
    <property type="project" value="UniProtKB-KW"/>
</dbReference>
<dbReference type="InterPro" id="IPR019257">
    <property type="entry name" value="MeTrfase_dom"/>
</dbReference>
<dbReference type="GO" id="GO:0008168">
    <property type="term" value="F:methyltransferase activity"/>
    <property type="evidence" value="ECO:0007669"/>
    <property type="project" value="UniProtKB-KW"/>
</dbReference>
<dbReference type="PANTHER" id="PTHR43397:SF1">
    <property type="entry name" value="ERGOTHIONEINE BIOSYNTHESIS PROTEIN 1"/>
    <property type="match status" value="1"/>
</dbReference>
<dbReference type="Pfam" id="PF10017">
    <property type="entry name" value="Methyltransf_33"/>
    <property type="match status" value="1"/>
</dbReference>
<comment type="caution">
    <text evidence="4">The sequence shown here is derived from an EMBL/GenBank/DDBJ whole genome shotgun (WGS) entry which is preliminary data.</text>
</comment>
<accession>A0A2S8FFT3</accession>
<keyword evidence="2 4" id="KW-0808">Transferase</keyword>
<feature type="domain" description="Histidine-specific methyltransferase SAM-dependent" evidence="3">
    <location>
        <begin position="11"/>
        <end position="308"/>
    </location>
</feature>
<evidence type="ECO:0000313" key="4">
    <source>
        <dbReference type="EMBL" id="PQO31021.1"/>
    </source>
</evidence>
<dbReference type="Proteomes" id="UP000238322">
    <property type="component" value="Unassembled WGS sequence"/>
</dbReference>
<dbReference type="RefSeq" id="WP_105332096.1">
    <property type="nucleotide sequence ID" value="NZ_PUHY01000013.1"/>
</dbReference>
<dbReference type="PANTHER" id="PTHR43397">
    <property type="entry name" value="ERGOTHIONEINE BIOSYNTHESIS PROTEIN 1"/>
    <property type="match status" value="1"/>
</dbReference>
<dbReference type="InterPro" id="IPR029063">
    <property type="entry name" value="SAM-dependent_MTases_sf"/>
</dbReference>
<evidence type="ECO:0000256" key="1">
    <source>
        <dbReference type="ARBA" id="ARBA00022603"/>
    </source>
</evidence>
<dbReference type="EMBL" id="PUHY01000013">
    <property type="protein sequence ID" value="PQO31021.1"/>
    <property type="molecule type" value="Genomic_DNA"/>
</dbReference>
<dbReference type="NCBIfam" id="TIGR03438">
    <property type="entry name" value="egtD_ergothio"/>
    <property type="match status" value="1"/>
</dbReference>
<evidence type="ECO:0000313" key="5">
    <source>
        <dbReference type="Proteomes" id="UP000238322"/>
    </source>
</evidence>
<dbReference type="InterPro" id="IPR035094">
    <property type="entry name" value="EgtD"/>
</dbReference>
<dbReference type="OrthoDB" id="5289726at2"/>
<dbReference type="SUPFAM" id="SSF53335">
    <property type="entry name" value="S-adenosyl-L-methionine-dependent methyltransferases"/>
    <property type="match status" value="1"/>
</dbReference>
<sequence length="312" mass="35416">MSHQTEDRFLDDTLSGLQRDPKRLPCKYFYDQRGSQLFDSICQTDDYYLTRTETRVMQQYAKEMGECLGEQVMLVEFGSGSSIKTRDLLDHLHDPAAYVPVDISYEHLMKSAGEIANEYPQIEILPVCADFTGPFPLPESSQKPNHNAVYFPGSTIGNFQVGAAKRLLESIGRMCGKQGGLLIGVDLQKDRDVLEKAYNDEEGVTAEFNLNLLHRMQRELDASIDISAFEHHAFYNEQLGRIEIYLRSRVDQSIGLDGHEVDLVAGELIHTEYSHKYTIDGFATMAAEVGWTLRKVWTDPDAYFAVMHFVIL</sequence>
<protein>
    <submittedName>
        <fullName evidence="4">L-histidine N(Alpha)-methyltransferase</fullName>
    </submittedName>
</protein>
<proteinExistence type="predicted"/>
<name>A0A2S8FFT3_9BACT</name>
<dbReference type="PIRSF" id="PIRSF018005">
    <property type="entry name" value="UCP018005"/>
    <property type="match status" value="1"/>
</dbReference>
<evidence type="ECO:0000259" key="3">
    <source>
        <dbReference type="Pfam" id="PF10017"/>
    </source>
</evidence>
<dbReference type="InterPro" id="IPR051128">
    <property type="entry name" value="EgtD_Methyltrsf_superfamily"/>
</dbReference>
<evidence type="ECO:0000256" key="2">
    <source>
        <dbReference type="ARBA" id="ARBA00022679"/>
    </source>
</evidence>
<dbReference type="AlphaFoldDB" id="A0A2S8FFT3"/>
<organism evidence="4 5">
    <name type="scientific">Blastopirellula marina</name>
    <dbReference type="NCBI Taxonomy" id="124"/>
    <lineage>
        <taxon>Bacteria</taxon>
        <taxon>Pseudomonadati</taxon>
        <taxon>Planctomycetota</taxon>
        <taxon>Planctomycetia</taxon>
        <taxon>Pirellulales</taxon>
        <taxon>Pirellulaceae</taxon>
        <taxon>Blastopirellula</taxon>
    </lineage>
</organism>
<dbReference type="Gene3D" id="3.40.50.150">
    <property type="entry name" value="Vaccinia Virus protein VP39"/>
    <property type="match status" value="1"/>
</dbReference>
<dbReference type="InterPro" id="IPR017804">
    <property type="entry name" value="MeTrfase_EgtD-like"/>
</dbReference>
<keyword evidence="1 4" id="KW-0489">Methyltransferase</keyword>